<dbReference type="GO" id="GO:1904680">
    <property type="term" value="F:peptide transmembrane transporter activity"/>
    <property type="evidence" value="ECO:0007669"/>
    <property type="project" value="TreeGrafter"/>
</dbReference>
<dbReference type="InterPro" id="IPR000914">
    <property type="entry name" value="SBP_5_dom"/>
</dbReference>
<dbReference type="RefSeq" id="WP_060592092.1">
    <property type="nucleotide sequence ID" value="NZ_CP031418.1"/>
</dbReference>
<dbReference type="PROSITE" id="PS51257">
    <property type="entry name" value="PROKAR_LIPOPROTEIN"/>
    <property type="match status" value="1"/>
</dbReference>
<dbReference type="AlphaFoldDB" id="A0A0H5NN82"/>
<evidence type="ECO:0000313" key="7">
    <source>
        <dbReference type="Proteomes" id="UP000057820"/>
    </source>
</evidence>
<dbReference type="Gene3D" id="3.10.105.10">
    <property type="entry name" value="Dipeptide-binding Protein, Domain 3"/>
    <property type="match status" value="1"/>
</dbReference>
<evidence type="ECO:0000256" key="1">
    <source>
        <dbReference type="ARBA" id="ARBA00004196"/>
    </source>
</evidence>
<dbReference type="SUPFAM" id="SSF53850">
    <property type="entry name" value="Periplasmic binding protein-like II"/>
    <property type="match status" value="1"/>
</dbReference>
<dbReference type="GO" id="GO:0030313">
    <property type="term" value="C:cell envelope"/>
    <property type="evidence" value="ECO:0007669"/>
    <property type="project" value="UniProtKB-SubCell"/>
</dbReference>
<dbReference type="PANTHER" id="PTHR30290">
    <property type="entry name" value="PERIPLASMIC BINDING COMPONENT OF ABC TRANSPORTER"/>
    <property type="match status" value="1"/>
</dbReference>
<evidence type="ECO:0000256" key="2">
    <source>
        <dbReference type="ARBA" id="ARBA00005695"/>
    </source>
</evidence>
<protein>
    <submittedName>
        <fullName evidence="6">Hemin-binding lipoprotein</fullName>
    </submittedName>
</protein>
<comment type="similarity">
    <text evidence="2">Belongs to the bacterial solute-binding protein 5 family.</text>
</comment>
<dbReference type="CDD" id="cd08503">
    <property type="entry name" value="PBP2_NikA_DppA_OppA_like_17"/>
    <property type="match status" value="1"/>
</dbReference>
<evidence type="ECO:0000313" key="6">
    <source>
        <dbReference type="EMBL" id="CRY76667.1"/>
    </source>
</evidence>
<dbReference type="GO" id="GO:0042597">
    <property type="term" value="C:periplasmic space"/>
    <property type="evidence" value="ECO:0007669"/>
    <property type="project" value="UniProtKB-ARBA"/>
</dbReference>
<reference evidence="7" key="1">
    <citation type="submission" date="2015-03" db="EMBL/GenBank/DDBJ databases">
        <authorList>
            <consortium name="Pathogen Informatics"/>
        </authorList>
    </citation>
    <scope>NUCLEOTIDE SEQUENCE [LARGE SCALE GENOMIC DNA]</scope>
    <source>
        <strain evidence="7">NCTC11134</strain>
    </source>
</reference>
<keyword evidence="6" id="KW-0449">Lipoprotein</keyword>
<evidence type="ECO:0000256" key="3">
    <source>
        <dbReference type="ARBA" id="ARBA00022448"/>
    </source>
</evidence>
<keyword evidence="4" id="KW-0732">Signal</keyword>
<evidence type="ECO:0000256" key="4">
    <source>
        <dbReference type="ARBA" id="ARBA00022729"/>
    </source>
</evidence>
<sequence length="512" mass="55597">MEHEPPRGRLGRRAFLVGSALGAGALVAGCGGRSTAGVDTDVFTAAFQGSGAGEGIDPGVNTLFIDEARMKSVYDGLFEVDETMTPIPRLAAGAEPNADGTRWRITLREARWHDGRAFVADDVLSTLARVLGPPQRRPFVAASSLTEVDLPACRAVDDRTVEIALRRPAFDFLIALSAYGTKIVPAGAQDFDRPVGTGPFVFRSFEPGRQFVATRNEHYWDGAPAIGELRIVSAEADARLNALRSGQVDFADNLGPAASRVLSGDRGVELTSTPGSGIYFFAMKTDRPPFDNPDVRRALMRMVDREEMVKVALEGQGEVAGDVFGRGYQYYAELEPHRYDPDEARRLLDRAGVRDLRFDLFTAPVAHGFVEAARLFAEQAAACGVHVEVVIGSKDTYYTDSMQTGALTMGQSGPLPIPNHFASRLLTDAPQNRTRFADPEFDALYVRAQATAATEGRAAIYRTMHEIVHDRGGFVFFASTLWHSAARSGFRDVPAAVPNSHGWARFDGVTAR</sequence>
<dbReference type="Gene3D" id="3.40.190.10">
    <property type="entry name" value="Periplasmic binding protein-like II"/>
    <property type="match status" value="1"/>
</dbReference>
<comment type="subcellular location">
    <subcellularLocation>
        <location evidence="1">Cell envelope</location>
    </subcellularLocation>
</comment>
<evidence type="ECO:0000259" key="5">
    <source>
        <dbReference type="Pfam" id="PF00496"/>
    </source>
</evidence>
<dbReference type="GO" id="GO:0043190">
    <property type="term" value="C:ATP-binding cassette (ABC) transporter complex"/>
    <property type="evidence" value="ECO:0007669"/>
    <property type="project" value="InterPro"/>
</dbReference>
<organism evidence="6 7">
    <name type="scientific">Nocardia farcinica</name>
    <dbReference type="NCBI Taxonomy" id="37329"/>
    <lineage>
        <taxon>Bacteria</taxon>
        <taxon>Bacillati</taxon>
        <taxon>Actinomycetota</taxon>
        <taxon>Actinomycetes</taxon>
        <taxon>Mycobacteriales</taxon>
        <taxon>Nocardiaceae</taxon>
        <taxon>Nocardia</taxon>
    </lineage>
</organism>
<dbReference type="InterPro" id="IPR006311">
    <property type="entry name" value="TAT_signal"/>
</dbReference>
<accession>A0A0H5NN82</accession>
<proteinExistence type="inferred from homology"/>
<dbReference type="PANTHER" id="PTHR30290:SF10">
    <property type="entry name" value="PERIPLASMIC OLIGOPEPTIDE-BINDING PROTEIN-RELATED"/>
    <property type="match status" value="1"/>
</dbReference>
<dbReference type="PIRSF" id="PIRSF002741">
    <property type="entry name" value="MppA"/>
    <property type="match status" value="1"/>
</dbReference>
<dbReference type="EMBL" id="LN868938">
    <property type="protein sequence ID" value="CRY76667.1"/>
    <property type="molecule type" value="Genomic_DNA"/>
</dbReference>
<dbReference type="Pfam" id="PF00496">
    <property type="entry name" value="SBP_bac_5"/>
    <property type="match status" value="1"/>
</dbReference>
<dbReference type="PROSITE" id="PS51318">
    <property type="entry name" value="TAT"/>
    <property type="match status" value="1"/>
</dbReference>
<keyword evidence="3" id="KW-0813">Transport</keyword>
<dbReference type="InterPro" id="IPR039424">
    <property type="entry name" value="SBP_5"/>
</dbReference>
<name>A0A0H5NN82_NOCFR</name>
<dbReference type="KEGG" id="nfr:ERS450000_01968"/>
<dbReference type="GO" id="GO:0015833">
    <property type="term" value="P:peptide transport"/>
    <property type="evidence" value="ECO:0007669"/>
    <property type="project" value="TreeGrafter"/>
</dbReference>
<gene>
    <name evidence="6" type="primary">hbpA_1</name>
    <name evidence="6" type="ORF">ERS450000_01968</name>
</gene>
<feature type="domain" description="Solute-binding protein family 5" evidence="5">
    <location>
        <begin position="85"/>
        <end position="414"/>
    </location>
</feature>
<dbReference type="InterPro" id="IPR030678">
    <property type="entry name" value="Peptide/Ni-bd"/>
</dbReference>
<dbReference type="Proteomes" id="UP000057820">
    <property type="component" value="Chromosome 1"/>
</dbReference>